<organism evidence="2 3">
    <name type="scientific">Morchella conica CCBAS932</name>
    <dbReference type="NCBI Taxonomy" id="1392247"/>
    <lineage>
        <taxon>Eukaryota</taxon>
        <taxon>Fungi</taxon>
        <taxon>Dikarya</taxon>
        <taxon>Ascomycota</taxon>
        <taxon>Pezizomycotina</taxon>
        <taxon>Pezizomycetes</taxon>
        <taxon>Pezizales</taxon>
        <taxon>Morchellaceae</taxon>
        <taxon>Morchella</taxon>
    </lineage>
</organism>
<gene>
    <name evidence="2" type="ORF">P167DRAFT_138233</name>
</gene>
<sequence length="168" mass="17903">MPYHTMPCTNCHVINTKMLVSTIKLPIRVRVLLAQRPPPPHTTTKIRKKRRWSTLSKRASRSRMNAARMKLWRVSSSACSRVMIITSCCCVCSARRGCECGRGGGAGEGGSQEGHQGVSVPVGPVGDGGVGGRAGTGTGSGSFHVQMVLSGSGWRSVRASRSVGVRRL</sequence>
<feature type="compositionally biased region" description="Low complexity" evidence="1">
    <location>
        <begin position="113"/>
        <end position="124"/>
    </location>
</feature>
<dbReference type="AlphaFoldDB" id="A0A3N4KDM3"/>
<protein>
    <submittedName>
        <fullName evidence="2">Uncharacterized protein</fullName>
    </submittedName>
</protein>
<proteinExistence type="predicted"/>
<name>A0A3N4KDM3_9PEZI</name>
<reference evidence="2 3" key="1">
    <citation type="journal article" date="2018" name="Nat. Ecol. Evol.">
        <title>Pezizomycetes genomes reveal the molecular basis of ectomycorrhizal truffle lifestyle.</title>
        <authorList>
            <person name="Murat C."/>
            <person name="Payen T."/>
            <person name="Noel B."/>
            <person name="Kuo A."/>
            <person name="Morin E."/>
            <person name="Chen J."/>
            <person name="Kohler A."/>
            <person name="Krizsan K."/>
            <person name="Balestrini R."/>
            <person name="Da Silva C."/>
            <person name="Montanini B."/>
            <person name="Hainaut M."/>
            <person name="Levati E."/>
            <person name="Barry K.W."/>
            <person name="Belfiori B."/>
            <person name="Cichocki N."/>
            <person name="Clum A."/>
            <person name="Dockter R.B."/>
            <person name="Fauchery L."/>
            <person name="Guy J."/>
            <person name="Iotti M."/>
            <person name="Le Tacon F."/>
            <person name="Lindquist E.A."/>
            <person name="Lipzen A."/>
            <person name="Malagnac F."/>
            <person name="Mello A."/>
            <person name="Molinier V."/>
            <person name="Miyauchi S."/>
            <person name="Poulain J."/>
            <person name="Riccioni C."/>
            <person name="Rubini A."/>
            <person name="Sitrit Y."/>
            <person name="Splivallo R."/>
            <person name="Traeger S."/>
            <person name="Wang M."/>
            <person name="Zifcakova L."/>
            <person name="Wipf D."/>
            <person name="Zambonelli A."/>
            <person name="Paolocci F."/>
            <person name="Nowrousian M."/>
            <person name="Ottonello S."/>
            <person name="Baldrian P."/>
            <person name="Spatafora J.W."/>
            <person name="Henrissat B."/>
            <person name="Nagy L.G."/>
            <person name="Aury J.M."/>
            <person name="Wincker P."/>
            <person name="Grigoriev I.V."/>
            <person name="Bonfante P."/>
            <person name="Martin F.M."/>
        </authorList>
    </citation>
    <scope>NUCLEOTIDE SEQUENCE [LARGE SCALE GENOMIC DNA]</scope>
    <source>
        <strain evidence="2 3">CCBAS932</strain>
    </source>
</reference>
<evidence type="ECO:0000313" key="2">
    <source>
        <dbReference type="EMBL" id="RPB06501.1"/>
    </source>
</evidence>
<feature type="compositionally biased region" description="Gly residues" evidence="1">
    <location>
        <begin position="125"/>
        <end position="137"/>
    </location>
</feature>
<feature type="region of interest" description="Disordered" evidence="1">
    <location>
        <begin position="36"/>
        <end position="60"/>
    </location>
</feature>
<evidence type="ECO:0000313" key="3">
    <source>
        <dbReference type="Proteomes" id="UP000277580"/>
    </source>
</evidence>
<accession>A0A3N4KDM3</accession>
<dbReference type="EMBL" id="ML119310">
    <property type="protein sequence ID" value="RPB06501.1"/>
    <property type="molecule type" value="Genomic_DNA"/>
</dbReference>
<feature type="region of interest" description="Disordered" evidence="1">
    <location>
        <begin position="104"/>
        <end position="137"/>
    </location>
</feature>
<dbReference type="InParanoid" id="A0A3N4KDM3"/>
<evidence type="ECO:0000256" key="1">
    <source>
        <dbReference type="SAM" id="MobiDB-lite"/>
    </source>
</evidence>
<dbReference type="Proteomes" id="UP000277580">
    <property type="component" value="Unassembled WGS sequence"/>
</dbReference>
<keyword evidence="3" id="KW-1185">Reference proteome</keyword>